<evidence type="ECO:0000256" key="4">
    <source>
        <dbReference type="PIRSR" id="PIRSR615500-1"/>
    </source>
</evidence>
<feature type="active site" description="Charge relay system" evidence="4 6">
    <location>
        <position position="847"/>
    </location>
</feature>
<evidence type="ECO:0000256" key="9">
    <source>
        <dbReference type="SAM" id="SignalP"/>
    </source>
</evidence>
<dbReference type="InterPro" id="IPR000209">
    <property type="entry name" value="Peptidase_S8/S53_dom"/>
</dbReference>
<feature type="region of interest" description="Disordered" evidence="7">
    <location>
        <begin position="1429"/>
        <end position="1464"/>
    </location>
</feature>
<feature type="active site" description="Charge relay system" evidence="4 6">
    <location>
        <position position="290"/>
    </location>
</feature>
<dbReference type="InterPro" id="IPR023828">
    <property type="entry name" value="Peptidase_S8_Ser-AS"/>
</dbReference>
<gene>
    <name evidence="11" type="ORF">AB1Y20_023423</name>
</gene>
<keyword evidence="8" id="KW-0812">Transmembrane</keyword>
<evidence type="ECO:0000313" key="12">
    <source>
        <dbReference type="Proteomes" id="UP001515480"/>
    </source>
</evidence>
<dbReference type="SUPFAM" id="SSF52743">
    <property type="entry name" value="Subtilisin-like"/>
    <property type="match status" value="1"/>
</dbReference>
<keyword evidence="12" id="KW-1185">Reference proteome</keyword>
<organism evidence="11 12">
    <name type="scientific">Prymnesium parvum</name>
    <name type="common">Toxic golden alga</name>
    <dbReference type="NCBI Taxonomy" id="97485"/>
    <lineage>
        <taxon>Eukaryota</taxon>
        <taxon>Haptista</taxon>
        <taxon>Haptophyta</taxon>
        <taxon>Prymnesiophyceae</taxon>
        <taxon>Prymnesiales</taxon>
        <taxon>Prymnesiaceae</taxon>
        <taxon>Prymnesium</taxon>
    </lineage>
</organism>
<evidence type="ECO:0000256" key="7">
    <source>
        <dbReference type="SAM" id="MobiDB-lite"/>
    </source>
</evidence>
<evidence type="ECO:0000256" key="3">
    <source>
        <dbReference type="ARBA" id="ARBA00022825"/>
    </source>
</evidence>
<feature type="compositionally biased region" description="Pro residues" evidence="7">
    <location>
        <begin position="1433"/>
        <end position="1464"/>
    </location>
</feature>
<keyword evidence="9" id="KW-0732">Signal</keyword>
<dbReference type="InterPro" id="IPR008979">
    <property type="entry name" value="Galactose-bd-like_sf"/>
</dbReference>
<name>A0AB34JE89_PRYPA</name>
<reference evidence="11 12" key="1">
    <citation type="journal article" date="2024" name="Science">
        <title>Giant polyketide synthase enzymes in the biosynthesis of giant marine polyether toxins.</title>
        <authorList>
            <person name="Fallon T.R."/>
            <person name="Shende V.V."/>
            <person name="Wierzbicki I.H."/>
            <person name="Pendleton A.L."/>
            <person name="Watervoot N.F."/>
            <person name="Auber R.P."/>
            <person name="Gonzalez D.J."/>
            <person name="Wisecaver J.H."/>
            <person name="Moore B.S."/>
        </authorList>
    </citation>
    <scope>NUCLEOTIDE SEQUENCE [LARGE SCALE GENOMIC DNA]</scope>
    <source>
        <strain evidence="11 12">12B1</strain>
    </source>
</reference>
<dbReference type="PANTHER" id="PTHR43399">
    <property type="entry name" value="SUBTILISIN-RELATED"/>
    <property type="match status" value="1"/>
</dbReference>
<dbReference type="Pfam" id="PF00082">
    <property type="entry name" value="Peptidase_S8"/>
    <property type="match status" value="1"/>
</dbReference>
<dbReference type="EMBL" id="JBGBPQ010000009">
    <property type="protein sequence ID" value="KAL1519935.1"/>
    <property type="molecule type" value="Genomic_DNA"/>
</dbReference>
<dbReference type="PANTHER" id="PTHR43399:SF5">
    <property type="entry name" value="PEPTIDASE S8 FAMILY WITH PROTEASE-ASSOCIATED DOMAIN"/>
    <property type="match status" value="1"/>
</dbReference>
<dbReference type="InterPro" id="IPR015500">
    <property type="entry name" value="Peptidase_S8_subtilisin-rel"/>
</dbReference>
<dbReference type="Proteomes" id="UP001515480">
    <property type="component" value="Unassembled WGS sequence"/>
</dbReference>
<dbReference type="PROSITE" id="PS01186">
    <property type="entry name" value="EGF_2"/>
    <property type="match status" value="1"/>
</dbReference>
<dbReference type="PROSITE" id="PS00138">
    <property type="entry name" value="SUBTILASE_SER"/>
    <property type="match status" value="1"/>
</dbReference>
<evidence type="ECO:0000259" key="10">
    <source>
        <dbReference type="PROSITE" id="PS50026"/>
    </source>
</evidence>
<dbReference type="Pfam" id="PF23106">
    <property type="entry name" value="EGF_Teneurin"/>
    <property type="match status" value="1"/>
</dbReference>
<dbReference type="PROSITE" id="PS50026">
    <property type="entry name" value="EGF_3"/>
    <property type="match status" value="1"/>
</dbReference>
<comment type="caution">
    <text evidence="11">The sequence shown here is derived from an EMBL/GenBank/DDBJ whole genome shotgun (WGS) entry which is preliminary data.</text>
</comment>
<feature type="region of interest" description="Disordered" evidence="7">
    <location>
        <begin position="1647"/>
        <end position="1667"/>
    </location>
</feature>
<keyword evidence="8" id="KW-1133">Transmembrane helix</keyword>
<dbReference type="GO" id="GO:0004252">
    <property type="term" value="F:serine-type endopeptidase activity"/>
    <property type="evidence" value="ECO:0007669"/>
    <property type="project" value="UniProtKB-UniRule"/>
</dbReference>
<feature type="transmembrane region" description="Helical" evidence="8">
    <location>
        <begin position="1610"/>
        <end position="1630"/>
    </location>
</feature>
<keyword evidence="5" id="KW-0245">EGF-like domain</keyword>
<dbReference type="InterPro" id="IPR036852">
    <property type="entry name" value="Peptidase_S8/S53_dom_sf"/>
</dbReference>
<accession>A0AB34JE89</accession>
<dbReference type="SUPFAM" id="SSF49785">
    <property type="entry name" value="Galactose-binding domain-like"/>
    <property type="match status" value="1"/>
</dbReference>
<dbReference type="PRINTS" id="PR00723">
    <property type="entry name" value="SUBTILISIN"/>
</dbReference>
<evidence type="ECO:0000313" key="11">
    <source>
        <dbReference type="EMBL" id="KAL1519935.1"/>
    </source>
</evidence>
<dbReference type="GO" id="GO:0006508">
    <property type="term" value="P:proteolysis"/>
    <property type="evidence" value="ECO:0007669"/>
    <property type="project" value="UniProtKB-KW"/>
</dbReference>
<evidence type="ECO:0000256" key="1">
    <source>
        <dbReference type="ARBA" id="ARBA00022670"/>
    </source>
</evidence>
<keyword evidence="1 6" id="KW-0645">Protease</keyword>
<feature type="domain" description="EGF-like" evidence="10">
    <location>
        <begin position="1198"/>
        <end position="1230"/>
    </location>
</feature>
<feature type="disulfide bond" evidence="5">
    <location>
        <begin position="1220"/>
        <end position="1229"/>
    </location>
</feature>
<dbReference type="Gene3D" id="2.60.120.380">
    <property type="match status" value="1"/>
</dbReference>
<dbReference type="PROSITE" id="PS51892">
    <property type="entry name" value="SUBTILASE"/>
    <property type="match status" value="1"/>
</dbReference>
<evidence type="ECO:0000256" key="2">
    <source>
        <dbReference type="ARBA" id="ARBA00022801"/>
    </source>
</evidence>
<feature type="signal peptide" evidence="9">
    <location>
        <begin position="1"/>
        <end position="22"/>
    </location>
</feature>
<keyword evidence="8" id="KW-0472">Membrane</keyword>
<evidence type="ECO:0000256" key="8">
    <source>
        <dbReference type="SAM" id="Phobius"/>
    </source>
</evidence>
<sequence length="1667" mass="172348">MALPSRLGATLLLLAAPLPVHATSTALLRSGGTLRPPSRAAAPQILLISLRRRAHHKSRAALAALLPGAVVGGYVAHDSFVVFANDSHVRTAEAHPSIAHVGALAAEHKLSPALAAEASRAPRRALRVLVRLWPSEMRAGPRLLDELLREWQGAGQVLQRYSGLVVPEADGDGFRLAIPAEEEARRVIEALAGLEAVRWVEAAPEHRQMNAHAKPVLRGDRWEGGGIDALGLTGHGEVVGVTDSGIDVDHCFFWDADEPRIASLPSNSSTSRKIQSYWPVADAADERDGHGTHVVGSIVGNLSGDARWAPPPHAAAALAQYGGMAPGARVAFTDVGLAVFQEKSVKGEAFARFLPGIDLVGYDALYSRSYEQGARLHSDSWGSTCSGEYGAGAQASDAFMRAHPSFLQLVAAGNDGPGAGSIGCPATNKNGIAVGASQNDAAAFLQAGYGGAAWVRHAADDSCVHAADGTCDEPRGCAELKANCTHACLDGTDCTDCGGCASDGGSGEAEEGELLRVAELRQSDFGPRLYEPRFGGEIDAPLVVGEHRTPHAAAARRRTPHPTFPCGAAPHAARTPPMNASATSAPLPHSPTPVSTHPARFIPPPPARLAARPLGACSPLTNGAEVSGKLVLVSASAALLSPAKACTVVTMATHVQSAGGIGMLMLSYDYHLFSDDTKAAAAVAIPSWILRPSDRLWQLMITPLFANRTASLACKEAVNVAYLQYLQLEASVSSCLDQLENPDVSRLMAALRCLEDSTVGRSVQMALKFNESDLNATYGIDNLAYFSGRGPTVDGRIKPDLVGPGHAIISSRSDGHPYSFQCTEPDGPSATPLVAAQSSLTWMSGTSMATPLVAGAAALARQYYRDGYFPDGIAAPTKGFEPTAALLKATLIHGSSPIGGKSCDHSEEAAEGCAPLLNLSKRDSMMQQGWGRLRLDSVLRQPGAAFELFKVEETFGTHQTVANFSGGPSSASFPEDFTFSADGFPCGDGCVYHHDGDCDDGGPGAEYQNCAVGTDCADCGPRAAAPSPPLAGCSDECKTARDGDCDDGGPGAEYALCDYSTDCADCGGRTVAPDPPAETPTEGWSGCLHVPPGGAAAVRATLVYTDYPAELIARRALVNDLSLTVHTASGDLACGVNYLPPDELDDLNNVEQAELPVGTHGNFTLRVTAERIPHGPQPFALLITAPAGTRLVANASCSDGCPRNCSSHGVCHAPLGRCVCDDGYGGLECAAALLPPLPPPASPPAPPPTAPGMIVYGERLAFFLAAQGAVQDFNATAYTTGLSSLINVPPAYLSLELRGGSVMVGALVDLPHGEAGRVAATLANTSSAALEAALHVRLVGGQPPIVSSSARLLPAGCCCASDGVSGGTQTAVRGCGASLPAGGSYCFVASPDECTAATRGLPGSADTLPSVGWLPCYAGSSPICASPSIASPLAPPPSSPPPPGRPPGPPPSLPASPSSPPPSPLSFADVSLLPNAFVVGGVGEVKVTSREAKAGDWVALLPFSNDATCAGASSSLATRVRIDADGALRVRGLHAGDYRLCFSHDAVPLTDASFTLAPNAYLSVLPASSAPPSLPAPLAQLAPPPLGTPGMLTVQECDELKESGQLARPVWILFGLCLAIVLVVLLAFSVQRYGRYRREQRSTLLVQPGLERPNTTERKGASDSSAI</sequence>
<dbReference type="PROSITE" id="PS00022">
    <property type="entry name" value="EGF_1"/>
    <property type="match status" value="1"/>
</dbReference>
<comment type="caution">
    <text evidence="5">Lacks conserved residue(s) required for the propagation of feature annotation.</text>
</comment>
<dbReference type="InterPro" id="IPR000742">
    <property type="entry name" value="EGF"/>
</dbReference>
<comment type="similarity">
    <text evidence="6">Belongs to the peptidase S8 family.</text>
</comment>
<keyword evidence="5" id="KW-1015">Disulfide bond</keyword>
<proteinExistence type="inferred from homology"/>
<evidence type="ECO:0000256" key="5">
    <source>
        <dbReference type="PROSITE-ProRule" id="PRU00076"/>
    </source>
</evidence>
<feature type="disulfide bond" evidence="5">
    <location>
        <begin position="1201"/>
        <end position="1211"/>
    </location>
</feature>
<feature type="chain" id="PRO_5044263665" description="EGF-like domain-containing protein" evidence="9">
    <location>
        <begin position="23"/>
        <end position="1667"/>
    </location>
</feature>
<protein>
    <recommendedName>
        <fullName evidence="10">EGF-like domain-containing protein</fullName>
    </recommendedName>
</protein>
<keyword evidence="2 6" id="KW-0378">Hydrolase</keyword>
<dbReference type="InterPro" id="IPR051048">
    <property type="entry name" value="Peptidase_S8/S53_subtilisin"/>
</dbReference>
<dbReference type="Gene3D" id="2.10.25.10">
    <property type="entry name" value="Laminin"/>
    <property type="match status" value="1"/>
</dbReference>
<feature type="region of interest" description="Disordered" evidence="7">
    <location>
        <begin position="572"/>
        <end position="596"/>
    </location>
</feature>
<evidence type="ECO:0000256" key="6">
    <source>
        <dbReference type="PROSITE-ProRule" id="PRU01240"/>
    </source>
</evidence>
<feature type="active site" description="Charge relay system" evidence="4 6">
    <location>
        <position position="243"/>
    </location>
</feature>
<keyword evidence="3 6" id="KW-0720">Serine protease</keyword>
<dbReference type="Gene3D" id="3.40.50.200">
    <property type="entry name" value="Peptidase S8/S53 domain"/>
    <property type="match status" value="2"/>
</dbReference>